<dbReference type="Proteomes" id="UP000826656">
    <property type="component" value="Unassembled WGS sequence"/>
</dbReference>
<dbReference type="EMBL" id="JAIVGD010000019">
    <property type="protein sequence ID" value="KAH0748017.1"/>
    <property type="molecule type" value="Genomic_DNA"/>
</dbReference>
<feature type="region of interest" description="Disordered" evidence="1">
    <location>
        <begin position="1"/>
        <end position="71"/>
    </location>
</feature>
<gene>
    <name evidence="2" type="ORF">KY290_027249</name>
</gene>
<evidence type="ECO:0008006" key="4">
    <source>
        <dbReference type="Google" id="ProtNLM"/>
    </source>
</evidence>
<keyword evidence="3" id="KW-1185">Reference proteome</keyword>
<evidence type="ECO:0000256" key="1">
    <source>
        <dbReference type="SAM" id="MobiDB-lite"/>
    </source>
</evidence>
<comment type="caution">
    <text evidence="2">The sequence shown here is derived from an EMBL/GenBank/DDBJ whole genome shotgun (WGS) entry which is preliminary data.</text>
</comment>
<organism evidence="2 3">
    <name type="scientific">Solanum tuberosum</name>
    <name type="common">Potato</name>
    <dbReference type="NCBI Taxonomy" id="4113"/>
    <lineage>
        <taxon>Eukaryota</taxon>
        <taxon>Viridiplantae</taxon>
        <taxon>Streptophyta</taxon>
        <taxon>Embryophyta</taxon>
        <taxon>Tracheophyta</taxon>
        <taxon>Spermatophyta</taxon>
        <taxon>Magnoliopsida</taxon>
        <taxon>eudicotyledons</taxon>
        <taxon>Gunneridae</taxon>
        <taxon>Pentapetalae</taxon>
        <taxon>asterids</taxon>
        <taxon>lamiids</taxon>
        <taxon>Solanales</taxon>
        <taxon>Solanaceae</taxon>
        <taxon>Solanoideae</taxon>
        <taxon>Solaneae</taxon>
        <taxon>Solanum</taxon>
    </lineage>
</organism>
<feature type="compositionally biased region" description="Low complexity" evidence="1">
    <location>
        <begin position="39"/>
        <end position="55"/>
    </location>
</feature>
<evidence type="ECO:0000313" key="3">
    <source>
        <dbReference type="Proteomes" id="UP000826656"/>
    </source>
</evidence>
<proteinExistence type="predicted"/>
<reference evidence="2 3" key="1">
    <citation type="journal article" date="2021" name="bioRxiv">
        <title>Chromosome-scale and haplotype-resolved genome assembly of a tetraploid potato cultivar.</title>
        <authorList>
            <person name="Sun H."/>
            <person name="Jiao W.-B."/>
            <person name="Krause K."/>
            <person name="Campoy J.A."/>
            <person name="Goel M."/>
            <person name="Folz-Donahue K."/>
            <person name="Kukat C."/>
            <person name="Huettel B."/>
            <person name="Schneeberger K."/>
        </authorList>
    </citation>
    <scope>NUCLEOTIDE SEQUENCE [LARGE SCALE GENOMIC DNA]</scope>
    <source>
        <strain evidence="2">SolTubOtavaFocal</strain>
        <tissue evidence="2">Leaves</tissue>
    </source>
</reference>
<name>A0ABQ7UEL2_SOLTU</name>
<protein>
    <recommendedName>
        <fullName evidence="4">Integrase core domain containing protein</fullName>
    </recommendedName>
</protein>
<evidence type="ECO:0000313" key="2">
    <source>
        <dbReference type="EMBL" id="KAH0748017.1"/>
    </source>
</evidence>
<accession>A0ABQ7UEL2</accession>
<sequence length="235" mass="25990">MGSTMPSRRKNATKPAPLLLLNQRVMTIPKQSEEGGSRSGSIAASSNESNAGSGSQFTDNSGGSAGSENEDVEITDDDTMVMYVPAHEPDPAVRPKGIVIKNGSFKSRAIMPESRVVVANIKAFPDINRTFQFHQFDWMNNALGEYSFHLTREFYSSYAATLMNFTAETETTKRGQRNMAITWRPLNSGKHHEVTSDTTMEIYSSREKVLCWIAKKIAIDGENAVWVTTMPTLIT</sequence>